<dbReference type="SUPFAM" id="SSF53850">
    <property type="entry name" value="Periplasmic binding protein-like II"/>
    <property type="match status" value="1"/>
</dbReference>
<evidence type="ECO:0000313" key="3">
    <source>
        <dbReference type="Proteomes" id="UP000249638"/>
    </source>
</evidence>
<evidence type="ECO:0000313" key="2">
    <source>
        <dbReference type="EMBL" id="PZX34171.1"/>
    </source>
</evidence>
<accession>A0A2W7PD57</accession>
<dbReference type="Pfam" id="PF03401">
    <property type="entry name" value="TctC"/>
    <property type="match status" value="1"/>
</dbReference>
<dbReference type="CDD" id="cd07012">
    <property type="entry name" value="PBP2_Bug_TTT"/>
    <property type="match status" value="1"/>
</dbReference>
<dbReference type="PIRSF" id="PIRSF017082">
    <property type="entry name" value="YflP"/>
    <property type="match status" value="1"/>
</dbReference>
<comment type="caution">
    <text evidence="2">The sequence shown here is derived from an EMBL/GenBank/DDBJ whole genome shotgun (WGS) entry which is preliminary data.</text>
</comment>
<reference evidence="2" key="1">
    <citation type="submission" date="2018-06" db="EMBL/GenBank/DDBJ databases">
        <title>Genomic Encyclopedia of Type Strains, Phase IV (KMG-V): Genome sequencing to study the core and pangenomes of soil and plant-associated prokaryotes.</title>
        <authorList>
            <person name="Whitman W."/>
        </authorList>
    </citation>
    <scope>NUCLEOTIDE SEQUENCE [LARGE SCALE GENOMIC DNA]</scope>
    <source>
        <strain evidence="2">MLR2-44</strain>
    </source>
</reference>
<comment type="similarity">
    <text evidence="1">Belongs to the UPF0065 (bug) family.</text>
</comment>
<keyword evidence="2" id="KW-0675">Receptor</keyword>
<dbReference type="EMBL" id="QKZN01000001">
    <property type="protein sequence ID" value="PZX34171.1"/>
    <property type="molecule type" value="Genomic_DNA"/>
</dbReference>
<dbReference type="AlphaFoldDB" id="A0A2W7PD57"/>
<dbReference type="PANTHER" id="PTHR42928">
    <property type="entry name" value="TRICARBOXYLATE-BINDING PROTEIN"/>
    <property type="match status" value="1"/>
</dbReference>
<proteinExistence type="inferred from homology"/>
<dbReference type="PANTHER" id="PTHR42928:SF5">
    <property type="entry name" value="BLR1237 PROTEIN"/>
    <property type="match status" value="1"/>
</dbReference>
<sequence>MHSIPGPGNDLPADTVNLRRRQLLGAAAGAAVLPWLLPRQALASDWPSRPIRIIAAQAPGSSNDSTARAFAEFFSARLKVPVVVENKPGGIGMIAAEAVARARPDGCTLLCTLHSQLAQAPVLLKKPPIDPSRELTPVASMSTGVGVMVATKGLPASTFKELIALAQKRPVSVGNYGIGSGWQLMVAQLKKLTGAQLDIINYKGTGAMIGDLLAGHIDIGAGSLLGMSGGLASGGLKPLLVISGPRSAKLPGIPTWADEGISDPVFSNLAECNMLLGPAGLPAGIVATLATLVRQSVTESEAVRNVREQLGSQDTPLTGEALQQFIGRTWPTYQAMTRTVGLKME</sequence>
<dbReference type="Proteomes" id="UP000249638">
    <property type="component" value="Unassembled WGS sequence"/>
</dbReference>
<gene>
    <name evidence="2" type="ORF">C7416_101454</name>
</gene>
<evidence type="ECO:0000256" key="1">
    <source>
        <dbReference type="ARBA" id="ARBA00006987"/>
    </source>
</evidence>
<dbReference type="PROSITE" id="PS51318">
    <property type="entry name" value="TAT"/>
    <property type="match status" value="1"/>
</dbReference>
<dbReference type="Gene3D" id="3.40.190.150">
    <property type="entry name" value="Bordetella uptake gene, domain 1"/>
    <property type="match status" value="1"/>
</dbReference>
<protein>
    <submittedName>
        <fullName evidence="2">Tripartite-type tricarboxylate transporter receptor subunit TctC</fullName>
    </submittedName>
</protein>
<organism evidence="2 3">
    <name type="scientific">Cupriavidus phytorum</name>
    <dbReference type="NCBI Taxonomy" id="3024399"/>
    <lineage>
        <taxon>Bacteria</taxon>
        <taxon>Pseudomonadati</taxon>
        <taxon>Pseudomonadota</taxon>
        <taxon>Betaproteobacteria</taxon>
        <taxon>Burkholderiales</taxon>
        <taxon>Burkholderiaceae</taxon>
        <taxon>Cupriavidus</taxon>
    </lineage>
</organism>
<dbReference type="InterPro" id="IPR006311">
    <property type="entry name" value="TAT_signal"/>
</dbReference>
<dbReference type="InterPro" id="IPR005064">
    <property type="entry name" value="BUG"/>
</dbReference>
<dbReference type="Gene3D" id="3.40.190.10">
    <property type="entry name" value="Periplasmic binding protein-like II"/>
    <property type="match status" value="1"/>
</dbReference>
<dbReference type="InterPro" id="IPR042100">
    <property type="entry name" value="Bug_dom1"/>
</dbReference>
<name>A0A2W7PD57_9BURK</name>
<keyword evidence="3" id="KW-1185">Reference proteome</keyword>